<comment type="caution">
    <text evidence="3">The sequence shown here is derived from an EMBL/GenBank/DDBJ whole genome shotgun (WGS) entry which is preliminary data.</text>
</comment>
<evidence type="ECO:0000256" key="1">
    <source>
        <dbReference type="SAM" id="MobiDB-lite"/>
    </source>
</evidence>
<dbReference type="PANTHER" id="PTHR30007">
    <property type="entry name" value="PHP DOMAIN PROTEIN"/>
    <property type="match status" value="1"/>
</dbReference>
<feature type="region of interest" description="Disordered" evidence="1">
    <location>
        <begin position="93"/>
        <end position="120"/>
    </location>
</feature>
<dbReference type="Pfam" id="PF01609">
    <property type="entry name" value="DDE_Tnp_1"/>
    <property type="match status" value="1"/>
</dbReference>
<gene>
    <name evidence="3" type="ORF">GCM10010446_63440</name>
</gene>
<organism evidence="3 4">
    <name type="scientific">Streptomyces enissocaesilis</name>
    <dbReference type="NCBI Taxonomy" id="332589"/>
    <lineage>
        <taxon>Bacteria</taxon>
        <taxon>Bacillati</taxon>
        <taxon>Actinomycetota</taxon>
        <taxon>Actinomycetes</taxon>
        <taxon>Kitasatosporales</taxon>
        <taxon>Streptomycetaceae</taxon>
        <taxon>Streptomyces</taxon>
        <taxon>Streptomyces rochei group</taxon>
    </lineage>
</organism>
<name>A0ABN3XP63_9ACTN</name>
<protein>
    <recommendedName>
        <fullName evidence="2">Transposase IS4-like domain-containing protein</fullName>
    </recommendedName>
</protein>
<sequence length="176" mass="19998">MDSEGREALGRSRGGLTSKVHLLADDRCRPLVWLTSPGQRGDSPMFIPLMQALNVARTGAGRPRTRPDRARGDKAYSSRANRVYLRQRGIKATIAQPDDQRANRRRRGRAGGRPPSFDREQYRRRNTVERCIGKLKQHRAVATRYDKRDYIFNGTLATAAIVIWLRDLIKEPSDTA</sequence>
<reference evidence="3 4" key="1">
    <citation type="journal article" date="2019" name="Int. J. Syst. Evol. Microbiol.">
        <title>The Global Catalogue of Microorganisms (GCM) 10K type strain sequencing project: providing services to taxonomists for standard genome sequencing and annotation.</title>
        <authorList>
            <consortium name="The Broad Institute Genomics Platform"/>
            <consortium name="The Broad Institute Genome Sequencing Center for Infectious Disease"/>
            <person name="Wu L."/>
            <person name="Ma J."/>
        </authorList>
    </citation>
    <scope>NUCLEOTIDE SEQUENCE [LARGE SCALE GENOMIC DNA]</scope>
    <source>
        <strain evidence="3 4">JCM 9088</strain>
    </source>
</reference>
<dbReference type="InterPro" id="IPR002559">
    <property type="entry name" value="Transposase_11"/>
</dbReference>
<proteinExistence type="predicted"/>
<dbReference type="EMBL" id="BAAAUD010000069">
    <property type="protein sequence ID" value="GAA2968932.1"/>
    <property type="molecule type" value="Genomic_DNA"/>
</dbReference>
<evidence type="ECO:0000313" key="4">
    <source>
        <dbReference type="Proteomes" id="UP001500403"/>
    </source>
</evidence>
<feature type="compositionally biased region" description="Basic and acidic residues" evidence="1">
    <location>
        <begin position="65"/>
        <end position="76"/>
    </location>
</feature>
<dbReference type="NCBIfam" id="NF033580">
    <property type="entry name" value="transpos_IS5_3"/>
    <property type="match status" value="1"/>
</dbReference>
<feature type="region of interest" description="Disordered" evidence="1">
    <location>
        <begin position="57"/>
        <end position="76"/>
    </location>
</feature>
<feature type="domain" description="Transposase IS4-like" evidence="2">
    <location>
        <begin position="11"/>
        <end position="157"/>
    </location>
</feature>
<evidence type="ECO:0000259" key="2">
    <source>
        <dbReference type="Pfam" id="PF01609"/>
    </source>
</evidence>
<dbReference type="Proteomes" id="UP001500403">
    <property type="component" value="Unassembled WGS sequence"/>
</dbReference>
<evidence type="ECO:0000313" key="3">
    <source>
        <dbReference type="EMBL" id="GAA2968932.1"/>
    </source>
</evidence>
<keyword evidence="4" id="KW-1185">Reference proteome</keyword>
<accession>A0ABN3XP63</accession>
<dbReference type="PANTHER" id="PTHR30007:SF1">
    <property type="entry name" value="BLR1914 PROTEIN"/>
    <property type="match status" value="1"/>
</dbReference>